<dbReference type="OrthoDB" id="5183242at2"/>
<comment type="caution">
    <text evidence="1">The sequence shown here is derived from an EMBL/GenBank/DDBJ whole genome shotgun (WGS) entry which is preliminary data.</text>
</comment>
<gene>
    <name evidence="1" type="ORF">IN07_18110</name>
</gene>
<dbReference type="RefSeq" id="WP_036337942.1">
    <property type="nucleotide sequence ID" value="NZ_JPMX01000079.1"/>
</dbReference>
<dbReference type="STRING" id="1522368.IN07_18110"/>
<proteinExistence type="predicted"/>
<evidence type="ECO:0000313" key="1">
    <source>
        <dbReference type="EMBL" id="KGH45349.1"/>
    </source>
</evidence>
<evidence type="ECO:0000313" key="2">
    <source>
        <dbReference type="Proteomes" id="UP000029713"/>
    </source>
</evidence>
<reference evidence="1 2" key="1">
    <citation type="submission" date="2014-07" db="EMBL/GenBank/DDBJ databases">
        <title>Biosystematic studies on Modestobacter strains isolated from extreme hyper-arid desert soil and from historic building.</title>
        <authorList>
            <person name="Bukarasam K."/>
            <person name="Bull A."/>
            <person name="Girard G."/>
            <person name="van Wezel G."/>
            <person name="Goodfellow M."/>
        </authorList>
    </citation>
    <scope>NUCLEOTIDE SEQUENCE [LARGE SCALE GENOMIC DNA]</scope>
    <source>
        <strain evidence="1 2">KNN45-2b</strain>
    </source>
</reference>
<accession>A0A098Y4E1</accession>
<sequence>MALELEAAVLPVPDGVRAELRREWGRLAAPGTWLSGEERVAVAREARAARTFADAHTELEPVLVEAAQSVSAAANLITREWVADLLTRGMTIEQYVEVVGIVSRVAAVDAYVRGVGSAEEALPDSEPGEPTRRRNIDVRPRAAFVPTDPEDGARYALSAVPAEESARDQLHAQLYLSTPQMADLTHQNELSRAQMELLAARVSFLNDCFY</sequence>
<dbReference type="Proteomes" id="UP000029713">
    <property type="component" value="Unassembled WGS sequence"/>
</dbReference>
<dbReference type="AlphaFoldDB" id="A0A098Y4E1"/>
<organism evidence="1 2">
    <name type="scientific">Modestobacter caceresii</name>
    <dbReference type="NCBI Taxonomy" id="1522368"/>
    <lineage>
        <taxon>Bacteria</taxon>
        <taxon>Bacillati</taxon>
        <taxon>Actinomycetota</taxon>
        <taxon>Actinomycetes</taxon>
        <taxon>Geodermatophilales</taxon>
        <taxon>Geodermatophilaceae</taxon>
        <taxon>Modestobacter</taxon>
    </lineage>
</organism>
<name>A0A098Y4E1_9ACTN</name>
<keyword evidence="2" id="KW-1185">Reference proteome</keyword>
<dbReference type="EMBL" id="JPMX01000079">
    <property type="protein sequence ID" value="KGH45349.1"/>
    <property type="molecule type" value="Genomic_DNA"/>
</dbReference>
<protein>
    <submittedName>
        <fullName evidence="1">Uncharacterized protein</fullName>
    </submittedName>
</protein>